<dbReference type="EMBL" id="AP021861">
    <property type="protein sequence ID" value="BBO33913.1"/>
    <property type="molecule type" value="Genomic_DNA"/>
</dbReference>
<dbReference type="NCBIfam" id="TIGR02604">
    <property type="entry name" value="Piru_Ver_Nterm"/>
    <property type="match status" value="1"/>
</dbReference>
<keyword evidence="2 4" id="KW-0479">Metal-binding</keyword>
<dbReference type="GO" id="GO:0046872">
    <property type="term" value="F:metal ion binding"/>
    <property type="evidence" value="ECO:0007669"/>
    <property type="project" value="UniProtKB-KW"/>
</dbReference>
<evidence type="ECO:0000256" key="3">
    <source>
        <dbReference type="ARBA" id="ARBA00023004"/>
    </source>
</evidence>
<dbReference type="NCBIfam" id="TIGR02603">
    <property type="entry name" value="CxxCH_TIGR02603"/>
    <property type="match status" value="1"/>
</dbReference>
<keyword evidence="1 4" id="KW-0349">Heme</keyword>
<dbReference type="InterPro" id="IPR013428">
    <property type="entry name" value="Membrane-bound_put_N"/>
</dbReference>
<dbReference type="Proteomes" id="UP000326837">
    <property type="component" value="Chromosome"/>
</dbReference>
<dbReference type="SUPFAM" id="SSF50952">
    <property type="entry name" value="Soluble quinoprotein glucose dehydrogenase"/>
    <property type="match status" value="1"/>
</dbReference>
<accession>A0A5K7XI85</accession>
<evidence type="ECO:0000259" key="6">
    <source>
        <dbReference type="PROSITE" id="PS51007"/>
    </source>
</evidence>
<dbReference type="Gene3D" id="2.120.10.30">
    <property type="entry name" value="TolB, C-terminal domain"/>
    <property type="match status" value="1"/>
</dbReference>
<keyword evidence="3 4" id="KW-0408">Iron</keyword>
<organism evidence="7 8">
    <name type="scientific">Lacipirellula parvula</name>
    <dbReference type="NCBI Taxonomy" id="2650471"/>
    <lineage>
        <taxon>Bacteria</taxon>
        <taxon>Pseudomonadati</taxon>
        <taxon>Planctomycetota</taxon>
        <taxon>Planctomycetia</taxon>
        <taxon>Pirellulales</taxon>
        <taxon>Lacipirellulaceae</taxon>
        <taxon>Lacipirellula</taxon>
    </lineage>
</organism>
<gene>
    <name evidence="7" type="ORF">PLANPX_3525</name>
</gene>
<dbReference type="InterPro" id="IPR013427">
    <property type="entry name" value="Haem-bd_dom_put"/>
</dbReference>
<dbReference type="InterPro" id="IPR011042">
    <property type="entry name" value="6-blade_b-propeller_TolB-like"/>
</dbReference>
<evidence type="ECO:0000256" key="1">
    <source>
        <dbReference type="ARBA" id="ARBA00022617"/>
    </source>
</evidence>
<dbReference type="PANTHER" id="PTHR33546:SF1">
    <property type="entry name" value="LARGE, MULTIFUNCTIONAL SECRETED PROTEIN"/>
    <property type="match status" value="1"/>
</dbReference>
<reference evidence="8" key="1">
    <citation type="submission" date="2019-10" db="EMBL/GenBank/DDBJ databases">
        <title>Lacipirellula parvula gen. nov., sp. nov., representing a lineage of planctomycetes widespread in freshwater anoxic habitats, and description of the family Lacipirellulaceae.</title>
        <authorList>
            <person name="Dedysh S.N."/>
            <person name="Kulichevskaya I.S."/>
            <person name="Beletsky A.V."/>
            <person name="Rakitin A.L."/>
            <person name="Mardanov A.V."/>
            <person name="Ivanova A.A."/>
            <person name="Saltykova V.X."/>
            <person name="Rijpstra W.I.C."/>
            <person name="Sinninghe Damste J.S."/>
            <person name="Ravin N.V."/>
        </authorList>
    </citation>
    <scope>NUCLEOTIDE SEQUENCE [LARGE SCALE GENOMIC DNA]</scope>
    <source>
        <strain evidence="8">PX69</strain>
    </source>
</reference>
<dbReference type="GO" id="GO:0020037">
    <property type="term" value="F:heme binding"/>
    <property type="evidence" value="ECO:0007669"/>
    <property type="project" value="InterPro"/>
</dbReference>
<keyword evidence="5" id="KW-0732">Signal</keyword>
<proteinExistence type="predicted"/>
<dbReference type="Pfam" id="PF23500">
    <property type="entry name" value="DUF7133"/>
    <property type="match status" value="1"/>
</dbReference>
<name>A0A5K7XI85_9BACT</name>
<protein>
    <recommendedName>
        <fullName evidence="6">Cytochrome c domain-containing protein</fullName>
    </recommendedName>
</protein>
<dbReference type="InterPro" id="IPR011041">
    <property type="entry name" value="Quinoprot_gluc/sorb_DH_b-prop"/>
</dbReference>
<evidence type="ECO:0000256" key="5">
    <source>
        <dbReference type="SAM" id="SignalP"/>
    </source>
</evidence>
<dbReference type="InterPro" id="IPR055557">
    <property type="entry name" value="DUF7133"/>
</dbReference>
<evidence type="ECO:0000313" key="8">
    <source>
        <dbReference type="Proteomes" id="UP000326837"/>
    </source>
</evidence>
<dbReference type="InterPro" id="IPR009056">
    <property type="entry name" value="Cyt_c-like_dom"/>
</dbReference>
<evidence type="ECO:0000256" key="2">
    <source>
        <dbReference type="ARBA" id="ARBA00022723"/>
    </source>
</evidence>
<feature type="signal peptide" evidence="5">
    <location>
        <begin position="1"/>
        <end position="45"/>
    </location>
</feature>
<feature type="domain" description="Cytochrome c" evidence="6">
    <location>
        <begin position="882"/>
        <end position="1014"/>
    </location>
</feature>
<evidence type="ECO:0000256" key="4">
    <source>
        <dbReference type="PROSITE-ProRule" id="PRU00433"/>
    </source>
</evidence>
<evidence type="ECO:0000313" key="7">
    <source>
        <dbReference type="EMBL" id="BBO33913.1"/>
    </source>
</evidence>
<keyword evidence="8" id="KW-1185">Reference proteome</keyword>
<dbReference type="KEGG" id="lpav:PLANPX_3525"/>
<dbReference type="Gene3D" id="1.10.760.10">
    <property type="entry name" value="Cytochrome c-like domain"/>
    <property type="match status" value="1"/>
</dbReference>
<sequence length="1020" mass="112051">MRRDFPLRPRAEVAMKNSTQLLRAFHAAVSTVAWCAFFVSPSAQAESGAESTAPAPAAQANDEILVPNGFRTTLFASEPDVQQPIGIATDERGRLWVAENYTYADQATNFDLTKRDRVVILEDTDGDGRADSRKVFWDQAQKLTSVEVGYGGVWVLCAPQLLFIPDRNHDDVPDGPPEVVLDGWDAAAVRHNIVNGLRWGPDGWLYGRHGILATSRVGAPGAKDEDRTPINVGVWRYHPTRKVFEAVAHGTTNPWGFDFDRHGEMFFINTVIGHLWHLVPGAHYERMYGADFNPHLYGLIGQTADHFHWDTGEHWNDIRQGVSNTTSEAGGGHAHSGLMIYQGDNWPESYRNQMYTLNFHGRRLNADRLERRGSGYVGLHGEDMFFVQDEWFRGIDLIAGADGAVYIADWSDTGECHEADGVHHASGRIYRLAYGEPKWPGKFDLRDRSDAELVELQLHANDWYVRKARRLLAERHAAGQDMVAAREALPKLYDSQRNEVHRLRAMWCLAAIGAADEAWLREQLGESNEHLRVWAIRLLADQATVEAATLARFAELAAGDSSGLVRLYLAAALQRLPHADRWPIGAALAARLEDADDRQLPLMIWYGLEPTLPAAAEQAIALSQQPCLPLVRRHIARRLTSELEANGQAVTDLAEVAATSNDKSLQLDILRGMGDALQGRRRAPAPAGWNALSARLFAASDTDVRDEARRLGVIFGDPQAIAELRKVAADPQANAAERNNALRVLTADGGPETLTLLETLLDDPAVANEAVRGLAVYDDAAIPELVLQRYAALDAAGKELAIDTLTSRANYAAALLAAVKAGAIDRTALSASHARLIAGFNDAELTQALEETWGSIRTTADDKRALIDRLRIALTPRKLEQADASAGRVLFNKTCSNCHVLYGEGKLVGPDLTGSDRRNVTYLLENIVDPSATVGTEFRTTAVLLSSGRALSGVIVGETDKTLILRTQTEEIAVDRDDIEEMVPQELSLMPDGLLTQLTDEQIADLFAYLSTTAQVPLAE</sequence>
<dbReference type="SUPFAM" id="SSF46626">
    <property type="entry name" value="Cytochrome c"/>
    <property type="match status" value="1"/>
</dbReference>
<feature type="chain" id="PRO_5024889432" description="Cytochrome c domain-containing protein" evidence="5">
    <location>
        <begin position="46"/>
        <end position="1020"/>
    </location>
</feature>
<dbReference type="PANTHER" id="PTHR33546">
    <property type="entry name" value="LARGE, MULTIFUNCTIONAL SECRETED PROTEIN-RELATED"/>
    <property type="match status" value="1"/>
</dbReference>
<dbReference type="PROSITE" id="PS51007">
    <property type="entry name" value="CYTC"/>
    <property type="match status" value="1"/>
</dbReference>
<dbReference type="AlphaFoldDB" id="A0A5K7XI85"/>
<dbReference type="InterPro" id="IPR036909">
    <property type="entry name" value="Cyt_c-like_dom_sf"/>
</dbReference>
<dbReference type="GO" id="GO:0009055">
    <property type="term" value="F:electron transfer activity"/>
    <property type="evidence" value="ECO:0007669"/>
    <property type="project" value="InterPro"/>
</dbReference>